<dbReference type="EMBL" id="JBJKFK010006849">
    <property type="protein sequence ID" value="KAL3307642.1"/>
    <property type="molecule type" value="Genomic_DNA"/>
</dbReference>
<comment type="caution">
    <text evidence="1">The sequence shown here is derived from an EMBL/GenBank/DDBJ whole genome shotgun (WGS) entry which is preliminary data.</text>
</comment>
<dbReference type="Proteomes" id="UP001626550">
    <property type="component" value="Unassembled WGS sequence"/>
</dbReference>
<dbReference type="AlphaFoldDB" id="A0ABD2PLC0"/>
<sequence>MRINNPAIKRNTRYHPIPDLTFAEEHEPNFKREINLPILNFEKYFSQEMLVLMVGQSNLYATQKSRSLGGTISGLLLKM</sequence>
<evidence type="ECO:0000313" key="2">
    <source>
        <dbReference type="Proteomes" id="UP001626550"/>
    </source>
</evidence>
<name>A0ABD2PLC0_9PLAT</name>
<keyword evidence="2" id="KW-1185">Reference proteome</keyword>
<protein>
    <submittedName>
        <fullName evidence="1">Uncharacterized protein</fullName>
    </submittedName>
</protein>
<accession>A0ABD2PLC0</accession>
<evidence type="ECO:0000313" key="1">
    <source>
        <dbReference type="EMBL" id="KAL3307642.1"/>
    </source>
</evidence>
<reference evidence="1 2" key="1">
    <citation type="submission" date="2024-11" db="EMBL/GenBank/DDBJ databases">
        <title>Adaptive evolution of stress response genes in parasites aligns with host niche diversity.</title>
        <authorList>
            <person name="Hahn C."/>
            <person name="Resl P."/>
        </authorList>
    </citation>
    <scope>NUCLEOTIDE SEQUENCE [LARGE SCALE GENOMIC DNA]</scope>
    <source>
        <strain evidence="1">EGGRZ-B1_66</strain>
        <tissue evidence="1">Body</tissue>
    </source>
</reference>
<gene>
    <name evidence="1" type="ORF">Ciccas_013839</name>
</gene>
<proteinExistence type="predicted"/>
<feature type="non-terminal residue" evidence="1">
    <location>
        <position position="79"/>
    </location>
</feature>
<organism evidence="1 2">
    <name type="scientific">Cichlidogyrus casuarinus</name>
    <dbReference type="NCBI Taxonomy" id="1844966"/>
    <lineage>
        <taxon>Eukaryota</taxon>
        <taxon>Metazoa</taxon>
        <taxon>Spiralia</taxon>
        <taxon>Lophotrochozoa</taxon>
        <taxon>Platyhelminthes</taxon>
        <taxon>Monogenea</taxon>
        <taxon>Monopisthocotylea</taxon>
        <taxon>Dactylogyridea</taxon>
        <taxon>Ancyrocephalidae</taxon>
        <taxon>Cichlidogyrus</taxon>
    </lineage>
</organism>